<evidence type="ECO:0000256" key="1">
    <source>
        <dbReference type="ARBA" id="ARBA00001946"/>
    </source>
</evidence>
<sequence length="97" mass="10975">MARLPIDYPQLVQLCQRNGVIYLGVFGSTARGEARPDSDIDLLVRFRVPKSLIAFLAFEEQLAALFPRTVDLLTDGSLSPYLRDQVFRDLRVVYESA</sequence>
<comment type="similarity">
    <text evidence="9">Belongs to the MntA antitoxin family.</text>
</comment>
<evidence type="ECO:0000256" key="8">
    <source>
        <dbReference type="ARBA" id="ARBA00022842"/>
    </source>
</evidence>
<keyword evidence="6" id="KW-0547">Nucleotide-binding</keyword>
<reference evidence="11 12" key="1">
    <citation type="submission" date="2021-03" db="EMBL/GenBank/DDBJ databases">
        <authorList>
            <person name="Grouzdev D.S."/>
        </authorList>
    </citation>
    <scope>NUCLEOTIDE SEQUENCE [LARGE SCALE GENOMIC DNA]</scope>
    <source>
        <strain evidence="11 12">M50-1</strain>
    </source>
</reference>
<dbReference type="InterPro" id="IPR052038">
    <property type="entry name" value="Type-VII_TA_antitoxin"/>
</dbReference>
<name>A0ABS4D762_9CHLR</name>
<evidence type="ECO:0000256" key="4">
    <source>
        <dbReference type="ARBA" id="ARBA00022695"/>
    </source>
</evidence>
<proteinExistence type="inferred from homology"/>
<evidence type="ECO:0000256" key="2">
    <source>
        <dbReference type="ARBA" id="ARBA00022649"/>
    </source>
</evidence>
<dbReference type="PANTHER" id="PTHR33571:SF12">
    <property type="entry name" value="BSL3053 PROTEIN"/>
    <property type="match status" value="1"/>
</dbReference>
<keyword evidence="3" id="KW-0808">Transferase</keyword>
<keyword evidence="12" id="KW-1185">Reference proteome</keyword>
<dbReference type="PANTHER" id="PTHR33571">
    <property type="entry name" value="SSL8005 PROTEIN"/>
    <property type="match status" value="1"/>
</dbReference>
<evidence type="ECO:0000313" key="12">
    <source>
        <dbReference type="Proteomes" id="UP001193081"/>
    </source>
</evidence>
<dbReference type="Proteomes" id="UP001193081">
    <property type="component" value="Unassembled WGS sequence"/>
</dbReference>
<protein>
    <submittedName>
        <fullName evidence="11">Nucleotidyltransferase family protein</fullName>
    </submittedName>
</protein>
<dbReference type="EMBL" id="SIJK02000007">
    <property type="protein sequence ID" value="MBP1465278.1"/>
    <property type="molecule type" value="Genomic_DNA"/>
</dbReference>
<keyword evidence="2" id="KW-1277">Toxin-antitoxin system</keyword>
<keyword evidence="5" id="KW-0479">Metal-binding</keyword>
<comment type="caution">
    <text evidence="11">The sequence shown here is derived from an EMBL/GenBank/DDBJ whole genome shotgun (WGS) entry which is preliminary data.</text>
</comment>
<comment type="cofactor">
    <cofactor evidence="1">
        <name>Mg(2+)</name>
        <dbReference type="ChEBI" id="CHEBI:18420"/>
    </cofactor>
</comment>
<dbReference type="Gene3D" id="3.30.460.10">
    <property type="entry name" value="Beta Polymerase, domain 2"/>
    <property type="match status" value="1"/>
</dbReference>
<dbReference type="InterPro" id="IPR002934">
    <property type="entry name" value="Polymerase_NTP_transf_dom"/>
</dbReference>
<dbReference type="InterPro" id="IPR043519">
    <property type="entry name" value="NT_sf"/>
</dbReference>
<accession>A0ABS4D762</accession>
<dbReference type="Pfam" id="PF01909">
    <property type="entry name" value="NTP_transf_2"/>
    <property type="match status" value="1"/>
</dbReference>
<evidence type="ECO:0000313" key="11">
    <source>
        <dbReference type="EMBL" id="MBP1465278.1"/>
    </source>
</evidence>
<dbReference type="SUPFAM" id="SSF81301">
    <property type="entry name" value="Nucleotidyltransferase"/>
    <property type="match status" value="1"/>
</dbReference>
<keyword evidence="7" id="KW-0067">ATP-binding</keyword>
<evidence type="ECO:0000256" key="6">
    <source>
        <dbReference type="ARBA" id="ARBA00022741"/>
    </source>
</evidence>
<gene>
    <name evidence="11" type="ORF">EYB53_006125</name>
</gene>
<evidence type="ECO:0000256" key="5">
    <source>
        <dbReference type="ARBA" id="ARBA00022723"/>
    </source>
</evidence>
<organism evidence="11 12">
    <name type="scientific">Candidatus Chloroploca mongolica</name>
    <dbReference type="NCBI Taxonomy" id="2528176"/>
    <lineage>
        <taxon>Bacteria</taxon>
        <taxon>Bacillati</taxon>
        <taxon>Chloroflexota</taxon>
        <taxon>Chloroflexia</taxon>
        <taxon>Chloroflexales</taxon>
        <taxon>Chloroflexineae</taxon>
        <taxon>Oscillochloridaceae</taxon>
        <taxon>Candidatus Chloroploca</taxon>
    </lineage>
</organism>
<evidence type="ECO:0000259" key="10">
    <source>
        <dbReference type="Pfam" id="PF01909"/>
    </source>
</evidence>
<keyword evidence="8" id="KW-0460">Magnesium</keyword>
<evidence type="ECO:0000256" key="3">
    <source>
        <dbReference type="ARBA" id="ARBA00022679"/>
    </source>
</evidence>
<feature type="domain" description="Polymerase nucleotidyl transferase" evidence="10">
    <location>
        <begin position="14"/>
        <end position="91"/>
    </location>
</feature>
<evidence type="ECO:0000256" key="7">
    <source>
        <dbReference type="ARBA" id="ARBA00022840"/>
    </source>
</evidence>
<keyword evidence="4" id="KW-0548">Nucleotidyltransferase</keyword>
<evidence type="ECO:0000256" key="9">
    <source>
        <dbReference type="ARBA" id="ARBA00038276"/>
    </source>
</evidence>
<dbReference type="CDD" id="cd05403">
    <property type="entry name" value="NT_KNTase_like"/>
    <property type="match status" value="1"/>
</dbReference>